<protein>
    <recommendedName>
        <fullName evidence="11">Complex III subunit 9</fullName>
    </recommendedName>
</protein>
<evidence type="ECO:0000256" key="8">
    <source>
        <dbReference type="ARBA" id="ARBA00022989"/>
    </source>
</evidence>
<keyword evidence="5" id="KW-0812">Transmembrane</keyword>
<reference evidence="12" key="3">
    <citation type="submission" date="2025-08" db="UniProtKB">
        <authorList>
            <consortium name="Ensembl"/>
        </authorList>
    </citation>
    <scope>IDENTIFICATION</scope>
    <source>
        <strain evidence="12">HNI</strain>
    </source>
</reference>
<evidence type="ECO:0000256" key="6">
    <source>
        <dbReference type="ARBA" id="ARBA00022792"/>
    </source>
</evidence>
<comment type="function">
    <text evidence="11">Component of the ubiquinol-cytochrome c oxidoreductase, a multisubunit transmembrane complex that is part of the mitochondrial electron transport chain which drives oxidative phosphorylation. The complex plays an important role in the uptake of multiple carbon sources present in different host niches.</text>
</comment>
<evidence type="ECO:0000256" key="9">
    <source>
        <dbReference type="ARBA" id="ARBA00023128"/>
    </source>
</evidence>
<proteinExistence type="inferred from homology"/>
<comment type="similarity">
    <text evidence="2 11">Belongs to the UQCR10/QCR9 family.</text>
</comment>
<evidence type="ECO:0000256" key="1">
    <source>
        <dbReference type="ARBA" id="ARBA00004434"/>
    </source>
</evidence>
<keyword evidence="7 11" id="KW-0249">Electron transport</keyword>
<keyword evidence="10" id="KW-0472">Membrane</keyword>
<dbReference type="InterPro" id="IPR036656">
    <property type="entry name" value="QCR9_sf"/>
</dbReference>
<keyword evidence="6 11" id="KW-0999">Mitochondrion inner membrane</keyword>
<evidence type="ECO:0000256" key="4">
    <source>
        <dbReference type="ARBA" id="ARBA00022660"/>
    </source>
</evidence>
<dbReference type="AlphaFoldDB" id="A0A3P9KMJ1"/>
<evidence type="ECO:0000256" key="3">
    <source>
        <dbReference type="ARBA" id="ARBA00022448"/>
    </source>
</evidence>
<dbReference type="Pfam" id="PF05365">
    <property type="entry name" value="UCR_UQCRX_QCR9"/>
    <property type="match status" value="1"/>
</dbReference>
<reference key="1">
    <citation type="journal article" date="2007" name="Nature">
        <title>The medaka draft genome and insights into vertebrate genome evolution.</title>
        <authorList>
            <person name="Kasahara M."/>
            <person name="Naruse K."/>
            <person name="Sasaki S."/>
            <person name="Nakatani Y."/>
            <person name="Qu W."/>
            <person name="Ahsan B."/>
            <person name="Yamada T."/>
            <person name="Nagayasu Y."/>
            <person name="Doi K."/>
            <person name="Kasai Y."/>
            <person name="Jindo T."/>
            <person name="Kobayashi D."/>
            <person name="Shimada A."/>
            <person name="Toyoda A."/>
            <person name="Kuroki Y."/>
            <person name="Fujiyama A."/>
            <person name="Sasaki T."/>
            <person name="Shimizu A."/>
            <person name="Asakawa S."/>
            <person name="Shimizu N."/>
            <person name="Hashimoto S."/>
            <person name="Yang J."/>
            <person name="Lee Y."/>
            <person name="Matsushima K."/>
            <person name="Sugano S."/>
            <person name="Sakaizumi M."/>
            <person name="Narita T."/>
            <person name="Ohishi K."/>
            <person name="Haga S."/>
            <person name="Ohta F."/>
            <person name="Nomoto H."/>
            <person name="Nogata K."/>
            <person name="Morishita T."/>
            <person name="Endo T."/>
            <person name="Shin-I T."/>
            <person name="Takeda H."/>
            <person name="Morishita S."/>
            <person name="Kohara Y."/>
        </authorList>
    </citation>
    <scope>NUCLEOTIDE SEQUENCE [LARGE SCALE GENOMIC DNA]</scope>
    <source>
        <strain>Hd-rR</strain>
    </source>
</reference>
<keyword evidence="8" id="KW-1133">Transmembrane helix</keyword>
<dbReference type="GO" id="GO:0005743">
    <property type="term" value="C:mitochondrial inner membrane"/>
    <property type="evidence" value="ECO:0007669"/>
    <property type="project" value="UniProtKB-SubCell"/>
</dbReference>
<keyword evidence="4 11" id="KW-0679">Respiratory chain</keyword>
<evidence type="ECO:0000256" key="7">
    <source>
        <dbReference type="ARBA" id="ARBA00022982"/>
    </source>
</evidence>
<evidence type="ECO:0000313" key="12">
    <source>
        <dbReference type="Ensembl" id="ENSORLP00020009638.1"/>
    </source>
</evidence>
<dbReference type="Proteomes" id="UP000265180">
    <property type="component" value="Chromosome 17"/>
</dbReference>
<sequence length="72" mass="8348">NGSPEVQSRQKKLLLLIKRSSSALGESESVFFERVFDQGGNAVFEQMNRGKLWKHIILHKIKKKQSSFLRNF</sequence>
<dbReference type="GO" id="GO:0006122">
    <property type="term" value="P:mitochondrial electron transport, ubiquinol to cytochrome c"/>
    <property type="evidence" value="ECO:0007669"/>
    <property type="project" value="UniProtKB-UniRule"/>
</dbReference>
<evidence type="ECO:0000256" key="11">
    <source>
        <dbReference type="RuleBase" id="RU368056"/>
    </source>
</evidence>
<organism evidence="12 13">
    <name type="scientific">Oryzias latipes</name>
    <name type="common">Japanese rice fish</name>
    <name type="synonym">Japanese killifish</name>
    <dbReference type="NCBI Taxonomy" id="8090"/>
    <lineage>
        <taxon>Eukaryota</taxon>
        <taxon>Metazoa</taxon>
        <taxon>Chordata</taxon>
        <taxon>Craniata</taxon>
        <taxon>Vertebrata</taxon>
        <taxon>Euteleostomi</taxon>
        <taxon>Actinopterygii</taxon>
        <taxon>Neopterygii</taxon>
        <taxon>Teleostei</taxon>
        <taxon>Neoteleostei</taxon>
        <taxon>Acanthomorphata</taxon>
        <taxon>Ovalentaria</taxon>
        <taxon>Atherinomorphae</taxon>
        <taxon>Beloniformes</taxon>
        <taxon>Adrianichthyidae</taxon>
        <taxon>Oryziinae</taxon>
        <taxon>Oryzias</taxon>
    </lineage>
</organism>
<comment type="subcellular location">
    <subcellularLocation>
        <location evidence="1 11">Mitochondrion inner membrane</location>
        <topology evidence="1 11">Single-pass membrane protein</topology>
    </subcellularLocation>
</comment>
<keyword evidence="9 11" id="KW-0496">Mitochondrion</keyword>
<reference evidence="12" key="4">
    <citation type="submission" date="2025-09" db="UniProtKB">
        <authorList>
            <consortium name="Ensembl"/>
        </authorList>
    </citation>
    <scope>IDENTIFICATION</scope>
    <source>
        <strain evidence="12">HNI</strain>
    </source>
</reference>
<name>A0A3P9KMJ1_ORYLA</name>
<dbReference type="Ensembl" id="ENSORLT00020016090.1">
    <property type="protein sequence ID" value="ENSORLP00020009638.1"/>
    <property type="gene ID" value="ENSORLG00020010539.1"/>
</dbReference>
<comment type="subunit">
    <text evidence="11">Component of the ubiquinol-cytochrome c oxidoreductase (cytochrome b-c1 complex, complex III, CIII), a multisubunit enzyme composed of 3 respiratory subunits cytochrome b, cytochrome c1 and Rieske protein, 2 core protein subunits, and additional low-molecular weight protein subunits.</text>
</comment>
<dbReference type="InterPro" id="IPR008027">
    <property type="entry name" value="QCR9"/>
</dbReference>
<evidence type="ECO:0000256" key="2">
    <source>
        <dbReference type="ARBA" id="ARBA00007856"/>
    </source>
</evidence>
<reference evidence="12 13" key="2">
    <citation type="submission" date="2017-04" db="EMBL/GenBank/DDBJ databases">
        <title>CpG methylation of centromeres and impact of large insertions on vertebrate speciation.</title>
        <authorList>
            <person name="Ichikawa K."/>
            <person name="Yoshimura J."/>
            <person name="Morishita S."/>
        </authorList>
    </citation>
    <scope>NUCLEOTIDE SEQUENCE</scope>
    <source>
        <strain evidence="12 13">HNI</strain>
    </source>
</reference>
<dbReference type="SUPFAM" id="SSF81514">
    <property type="entry name" value="Subunit X (non-heme 7 kDa protein) of cytochrome bc1 complex (Ubiquinol-cytochrome c reductase)"/>
    <property type="match status" value="1"/>
</dbReference>
<evidence type="ECO:0000256" key="10">
    <source>
        <dbReference type="ARBA" id="ARBA00023136"/>
    </source>
</evidence>
<accession>A0A3P9KMJ1</accession>
<dbReference type="GO" id="GO:0045275">
    <property type="term" value="C:respiratory chain complex III"/>
    <property type="evidence" value="ECO:0007669"/>
    <property type="project" value="UniProtKB-UniRule"/>
</dbReference>
<evidence type="ECO:0000256" key="5">
    <source>
        <dbReference type="ARBA" id="ARBA00022692"/>
    </source>
</evidence>
<keyword evidence="3 11" id="KW-0813">Transport</keyword>
<evidence type="ECO:0000313" key="13">
    <source>
        <dbReference type="Proteomes" id="UP000265180"/>
    </source>
</evidence>
<dbReference type="Gene3D" id="1.20.5.260">
    <property type="entry name" value="Cytochrome b-c1 complex subunit 9"/>
    <property type="match status" value="1"/>
</dbReference>